<dbReference type="RefSeq" id="WP_116038955.1">
    <property type="nucleotide sequence ID" value="NZ_QRDX01000001.1"/>
</dbReference>
<gene>
    <name evidence="1" type="ORF">DFQ02_1018</name>
</gene>
<keyword evidence="2" id="KW-1185">Reference proteome</keyword>
<evidence type="ECO:0000313" key="1">
    <source>
        <dbReference type="EMBL" id="RED49988.1"/>
    </source>
</evidence>
<dbReference type="AlphaFoldDB" id="A0A3D9HKH9"/>
<reference evidence="1 2" key="1">
    <citation type="submission" date="2018-07" db="EMBL/GenBank/DDBJ databases">
        <title>Genomic Encyclopedia of Type Strains, Phase III (KMG-III): the genomes of soil and plant-associated and newly described type strains.</title>
        <authorList>
            <person name="Whitman W."/>
        </authorList>
    </citation>
    <scope>NUCLEOTIDE SEQUENCE [LARGE SCALE GENOMIC DNA]</scope>
    <source>
        <strain evidence="1 2">CECT 8487</strain>
    </source>
</reference>
<comment type="caution">
    <text evidence="1">The sequence shown here is derived from an EMBL/GenBank/DDBJ whole genome shotgun (WGS) entry which is preliminary data.</text>
</comment>
<accession>A0A3D9HKH9</accession>
<evidence type="ECO:0008006" key="3">
    <source>
        <dbReference type="Google" id="ProtNLM"/>
    </source>
</evidence>
<proteinExistence type="predicted"/>
<dbReference type="EMBL" id="QRDX01000001">
    <property type="protein sequence ID" value="RED49988.1"/>
    <property type="molecule type" value="Genomic_DNA"/>
</dbReference>
<sequence>MKTIQSFSVFIVFALFLTSCIVNSLHPFYTNNVLHYEPKFEGNWVDQGNGVWNVKSFQQVFKEVERDLDKESHKKYSKYNNISYYVNYEKDSSKAAFLVVPFKIKNQLFLDFTPVDDNESLKHINDVYKMHLIGSHALVKLDMDSKENISIKWLDSDKLEALLKANKINIKHEKIGLDEDIVLTASSEELVKFVEKYIASEDIDKWKTDVEFILKRK</sequence>
<name>A0A3D9HKH9_9FLAO</name>
<dbReference type="PROSITE" id="PS51257">
    <property type="entry name" value="PROKAR_LIPOPROTEIN"/>
    <property type="match status" value="1"/>
</dbReference>
<dbReference type="Proteomes" id="UP000256629">
    <property type="component" value="Unassembled WGS sequence"/>
</dbReference>
<evidence type="ECO:0000313" key="2">
    <source>
        <dbReference type="Proteomes" id="UP000256629"/>
    </source>
</evidence>
<protein>
    <recommendedName>
        <fullName evidence="3">Lipoprotein</fullName>
    </recommendedName>
</protein>
<dbReference type="OrthoDB" id="1421611at2"/>
<organism evidence="1 2">
    <name type="scientific">Seonamhaeicola aphaedonensis</name>
    <dbReference type="NCBI Taxonomy" id="1461338"/>
    <lineage>
        <taxon>Bacteria</taxon>
        <taxon>Pseudomonadati</taxon>
        <taxon>Bacteroidota</taxon>
        <taxon>Flavobacteriia</taxon>
        <taxon>Flavobacteriales</taxon>
        <taxon>Flavobacteriaceae</taxon>
    </lineage>
</organism>